<reference evidence="1 2" key="1">
    <citation type="submission" date="2019-02" db="EMBL/GenBank/DDBJ databases">
        <title>Opniocepnalus argus genome.</title>
        <authorList>
            <person name="Zhou C."/>
            <person name="Xiao S."/>
        </authorList>
    </citation>
    <scope>NUCLEOTIDE SEQUENCE [LARGE SCALE GENOMIC DNA]</scope>
    <source>
        <strain evidence="1">OARG1902GOOAL</strain>
        <tissue evidence="1">Muscle</tissue>
    </source>
</reference>
<proteinExistence type="predicted"/>
<keyword evidence="2" id="KW-1185">Reference proteome</keyword>
<sequence length="58" mass="6517">MQFQTPCSQEALLAALCFLSPLQEWSKVKCHFLLISYSNSDVILPTVFALRSYGFGCL</sequence>
<accession>A0A6G1QLD9</accession>
<organism evidence="1 2">
    <name type="scientific">Channa argus</name>
    <name type="common">Northern snakehead</name>
    <name type="synonym">Ophicephalus argus</name>
    <dbReference type="NCBI Taxonomy" id="215402"/>
    <lineage>
        <taxon>Eukaryota</taxon>
        <taxon>Metazoa</taxon>
        <taxon>Chordata</taxon>
        <taxon>Craniata</taxon>
        <taxon>Vertebrata</taxon>
        <taxon>Euteleostomi</taxon>
        <taxon>Actinopterygii</taxon>
        <taxon>Neopterygii</taxon>
        <taxon>Teleostei</taxon>
        <taxon>Neoteleostei</taxon>
        <taxon>Acanthomorphata</taxon>
        <taxon>Anabantaria</taxon>
        <taxon>Anabantiformes</taxon>
        <taxon>Channoidei</taxon>
        <taxon>Channidae</taxon>
        <taxon>Channa</taxon>
    </lineage>
</organism>
<protein>
    <submittedName>
        <fullName evidence="1">Uncharacterized protein</fullName>
    </submittedName>
</protein>
<dbReference type="AlphaFoldDB" id="A0A6G1QLD9"/>
<reference evidence="2" key="2">
    <citation type="submission" date="2019-02" db="EMBL/GenBank/DDBJ databases">
        <title>Opniocepnalus argus Var Kimnra genome.</title>
        <authorList>
            <person name="Zhou C."/>
            <person name="Xiao S."/>
        </authorList>
    </citation>
    <scope>NUCLEOTIDE SEQUENCE [LARGE SCALE GENOMIC DNA]</scope>
</reference>
<dbReference type="Proteomes" id="UP000503349">
    <property type="component" value="Chromosome 19"/>
</dbReference>
<dbReference type="EMBL" id="CM015730">
    <property type="protein sequence ID" value="KAF3703481.1"/>
    <property type="molecule type" value="Genomic_DNA"/>
</dbReference>
<gene>
    <name evidence="1" type="ORF">EXN66_Car019169</name>
</gene>
<name>A0A6G1QLD9_CHAAH</name>
<evidence type="ECO:0000313" key="2">
    <source>
        <dbReference type="Proteomes" id="UP000503349"/>
    </source>
</evidence>
<evidence type="ECO:0000313" key="1">
    <source>
        <dbReference type="EMBL" id="KAF3703481.1"/>
    </source>
</evidence>